<organism evidence="2">
    <name type="scientific">uncultured Sphingomonas sp</name>
    <dbReference type="NCBI Taxonomy" id="158754"/>
    <lineage>
        <taxon>Bacteria</taxon>
        <taxon>Pseudomonadati</taxon>
        <taxon>Pseudomonadota</taxon>
        <taxon>Alphaproteobacteria</taxon>
        <taxon>Sphingomonadales</taxon>
        <taxon>Sphingomonadaceae</taxon>
        <taxon>Sphingomonas</taxon>
        <taxon>environmental samples</taxon>
    </lineage>
</organism>
<evidence type="ECO:0000313" key="2">
    <source>
        <dbReference type="EMBL" id="CAA9505949.1"/>
    </source>
</evidence>
<reference evidence="2" key="1">
    <citation type="submission" date="2020-02" db="EMBL/GenBank/DDBJ databases">
        <authorList>
            <person name="Meier V. D."/>
        </authorList>
    </citation>
    <scope>NUCLEOTIDE SEQUENCE</scope>
    <source>
        <strain evidence="2">AVDCRST_MAG09</strain>
    </source>
</reference>
<feature type="region of interest" description="Disordered" evidence="1">
    <location>
        <begin position="51"/>
        <end position="84"/>
    </location>
</feature>
<feature type="region of interest" description="Disordered" evidence="1">
    <location>
        <begin position="1"/>
        <end position="28"/>
    </location>
</feature>
<sequence length="110" mass="12359">EADRGRGAGRAQHLGPGARHRQGTGADRAQRRLFHREEALPQRRLLFRSDPQRDWLPDRDVHRPVRPGPNRRLGGAVERDDLRSRAEDRAAAAALRRRHSARLCAGGAPL</sequence>
<keyword evidence="2" id="KW-0808">Transferase</keyword>
<dbReference type="GO" id="GO:0036440">
    <property type="term" value="F:citrate synthase activity"/>
    <property type="evidence" value="ECO:0007669"/>
    <property type="project" value="UniProtKB-EC"/>
</dbReference>
<name>A0A6J4SUQ5_9SPHN</name>
<accession>A0A6J4SUQ5</accession>
<protein>
    <submittedName>
        <fullName evidence="2">Citrate synthase (Si)</fullName>
        <ecNumber evidence="2">2.3.3.1</ecNumber>
    </submittedName>
</protein>
<dbReference type="EC" id="2.3.3.1" evidence="2"/>
<keyword evidence="2" id="KW-0012">Acyltransferase</keyword>
<gene>
    <name evidence="2" type="ORF">AVDCRST_MAG09-1067</name>
</gene>
<evidence type="ECO:0000256" key="1">
    <source>
        <dbReference type="SAM" id="MobiDB-lite"/>
    </source>
</evidence>
<feature type="compositionally biased region" description="Basic and acidic residues" evidence="1">
    <location>
        <begin position="51"/>
        <end position="63"/>
    </location>
</feature>
<proteinExistence type="predicted"/>
<dbReference type="EMBL" id="CADCVZ010000023">
    <property type="protein sequence ID" value="CAA9505949.1"/>
    <property type="molecule type" value="Genomic_DNA"/>
</dbReference>
<dbReference type="AlphaFoldDB" id="A0A6J4SUQ5"/>
<feature type="non-terminal residue" evidence="2">
    <location>
        <position position="1"/>
    </location>
</feature>
<feature type="non-terminal residue" evidence="2">
    <location>
        <position position="110"/>
    </location>
</feature>